<evidence type="ECO:0000313" key="3">
    <source>
        <dbReference type="EMBL" id="CCG81709.1"/>
    </source>
</evidence>
<dbReference type="GO" id="GO:0005975">
    <property type="term" value="P:carbohydrate metabolic process"/>
    <property type="evidence" value="ECO:0007669"/>
    <property type="project" value="InterPro"/>
</dbReference>
<evidence type="ECO:0000313" key="4">
    <source>
        <dbReference type="Proteomes" id="UP000013776"/>
    </source>
</evidence>
<reference evidence="3 4" key="1">
    <citation type="journal article" date="2013" name="MBio">
        <title>Genome sequencing of the plant pathogen Taphrina deformans, the causal agent of peach leaf curl.</title>
        <authorList>
            <person name="Cisse O.H."/>
            <person name="Almeida J.M.G.C.F."/>
            <person name="Fonseca A."/>
            <person name="Kumar A.A."/>
            <person name="Salojaervi J."/>
            <person name="Overmyer K."/>
            <person name="Hauser P.M."/>
            <person name="Pagni M."/>
        </authorList>
    </citation>
    <scope>NUCLEOTIDE SEQUENCE [LARGE SCALE GENOMIC DNA]</scope>
    <source>
        <strain evidence="4">PYCC 5710 / ATCC 11124 / CBS 356.35 / IMI 108563 / JCM 9778 / NBRC 8474</strain>
    </source>
</reference>
<feature type="signal peptide" evidence="1">
    <location>
        <begin position="1"/>
        <end position="15"/>
    </location>
</feature>
<keyword evidence="4" id="KW-1185">Reference proteome</keyword>
<proteinExistence type="predicted"/>
<dbReference type="CDD" id="cd00413">
    <property type="entry name" value="Glyco_hydrolase_16"/>
    <property type="match status" value="1"/>
</dbReference>
<dbReference type="Pfam" id="PF00722">
    <property type="entry name" value="Glyco_hydro_16"/>
    <property type="match status" value="1"/>
</dbReference>
<dbReference type="SUPFAM" id="SSF49899">
    <property type="entry name" value="Concanavalin A-like lectins/glucanases"/>
    <property type="match status" value="1"/>
</dbReference>
<dbReference type="Gene3D" id="2.60.120.200">
    <property type="match status" value="1"/>
</dbReference>
<dbReference type="OrthoDB" id="25131at2759"/>
<dbReference type="EMBL" id="CAHR02000056">
    <property type="protein sequence ID" value="CCG81709.1"/>
    <property type="molecule type" value="Genomic_DNA"/>
</dbReference>
<dbReference type="PANTHER" id="PTHR38121">
    <property type="entry name" value="GH16 DOMAIN-CONTAINING PROTEIN"/>
    <property type="match status" value="1"/>
</dbReference>
<evidence type="ECO:0000256" key="1">
    <source>
        <dbReference type="SAM" id="SignalP"/>
    </source>
</evidence>
<dbReference type="InterPro" id="IPR000757">
    <property type="entry name" value="Beta-glucanase-like"/>
</dbReference>
<dbReference type="STRING" id="1097556.R4X859"/>
<feature type="domain" description="GH16" evidence="2">
    <location>
        <begin position="93"/>
        <end position="226"/>
    </location>
</feature>
<gene>
    <name evidence="3" type="ORF">TAPDE_001534</name>
</gene>
<name>R4X859_TAPDE</name>
<feature type="chain" id="PRO_5012677938" evidence="1">
    <location>
        <begin position="16"/>
        <end position="328"/>
    </location>
</feature>
<dbReference type="VEuPathDB" id="FungiDB:TAPDE_001534"/>
<dbReference type="AlphaFoldDB" id="R4X859"/>
<comment type="caution">
    <text evidence="3">The sequence shown here is derived from an EMBL/GenBank/DDBJ whole genome shotgun (WGS) entry which is preliminary data.</text>
</comment>
<sequence>MLLLTLASLGATVLASCECGYKTDENDVWQFSITTDFTSPSINSTSGFSANWQVTEAVQGDIADSSPYQRNYTTANVQLPHIGSSALTLLASAYTGPSGGAVQSGQITTIRSDILYGSFRSTFMVTGGSGACAGFFSYADDENENDIEVLTDEGTRQVHFSTQPIDSSGATVTMDLPDNAVTTSLQSYRFDWKSNAVTYFVNGELMSNITRHPSTEASQIIMNAWSNGGAFTGGPPTRDMMLSVKSITLYFNTSVASTVGAYERKCAAAGGKAVCSVDPVRSTDQSLSTTAGLVVSSTGAQATGLATRTASLSGLALFMAFMTVALSA</sequence>
<keyword evidence="1" id="KW-0732">Signal</keyword>
<evidence type="ECO:0000259" key="2">
    <source>
        <dbReference type="Pfam" id="PF00722"/>
    </source>
</evidence>
<dbReference type="PANTHER" id="PTHR38121:SF2">
    <property type="entry name" value="ACYLTRANSFERASE 3 DOMAIN-CONTAINING PROTEIN"/>
    <property type="match status" value="1"/>
</dbReference>
<dbReference type="GO" id="GO:0004553">
    <property type="term" value="F:hydrolase activity, hydrolyzing O-glycosyl compounds"/>
    <property type="evidence" value="ECO:0007669"/>
    <property type="project" value="InterPro"/>
</dbReference>
<dbReference type="InterPro" id="IPR013320">
    <property type="entry name" value="ConA-like_dom_sf"/>
</dbReference>
<accession>R4X859</accession>
<dbReference type="eggNOG" id="ENOG502S5S4">
    <property type="taxonomic scope" value="Eukaryota"/>
</dbReference>
<protein>
    <submittedName>
        <fullName evidence="3">Endo-1,3(4)-beta-glucanase</fullName>
    </submittedName>
</protein>
<dbReference type="Proteomes" id="UP000013776">
    <property type="component" value="Unassembled WGS sequence"/>
</dbReference>
<organism evidence="3 4">
    <name type="scientific">Taphrina deformans (strain PYCC 5710 / ATCC 11124 / CBS 356.35 / IMI 108563 / JCM 9778 / NBRC 8474)</name>
    <name type="common">Peach leaf curl fungus</name>
    <name type="synonym">Lalaria deformans</name>
    <dbReference type="NCBI Taxonomy" id="1097556"/>
    <lineage>
        <taxon>Eukaryota</taxon>
        <taxon>Fungi</taxon>
        <taxon>Dikarya</taxon>
        <taxon>Ascomycota</taxon>
        <taxon>Taphrinomycotina</taxon>
        <taxon>Taphrinomycetes</taxon>
        <taxon>Taphrinales</taxon>
        <taxon>Taphrinaceae</taxon>
        <taxon>Taphrina</taxon>
    </lineage>
</organism>